<dbReference type="Pfam" id="PF07986">
    <property type="entry name" value="TBCC"/>
    <property type="match status" value="1"/>
</dbReference>
<dbReference type="PROSITE" id="PS51329">
    <property type="entry name" value="C_CAP_COFACTOR_C"/>
    <property type="match status" value="1"/>
</dbReference>
<dbReference type="InterPro" id="IPR017901">
    <property type="entry name" value="C-CAP_CF_C-like"/>
</dbReference>
<dbReference type="GO" id="GO:0005929">
    <property type="term" value="C:cilium"/>
    <property type="evidence" value="ECO:0007669"/>
    <property type="project" value="TreeGrafter"/>
</dbReference>
<dbReference type="Gene3D" id="2.160.20.70">
    <property type="match status" value="1"/>
</dbReference>
<dbReference type="InterPro" id="IPR039093">
    <property type="entry name" value="XRP2"/>
</dbReference>
<feature type="domain" description="C-CAP/cofactor C-like" evidence="2">
    <location>
        <begin position="41"/>
        <end position="179"/>
    </location>
</feature>
<name>A0A0N5AR56_9BILA</name>
<reference evidence="4" key="1">
    <citation type="submission" date="2017-02" db="UniProtKB">
        <authorList>
            <consortium name="WormBaseParasite"/>
        </authorList>
    </citation>
    <scope>IDENTIFICATION</scope>
</reference>
<proteinExistence type="inferred from homology"/>
<dbReference type="GO" id="GO:0005096">
    <property type="term" value="F:GTPase activator activity"/>
    <property type="evidence" value="ECO:0007669"/>
    <property type="project" value="InterPro"/>
</dbReference>
<dbReference type="PANTHER" id="PTHR15440">
    <property type="entry name" value="XRP2 PROTEIN"/>
    <property type="match status" value="1"/>
</dbReference>
<organism evidence="3 4">
    <name type="scientific">Syphacia muris</name>
    <dbReference type="NCBI Taxonomy" id="451379"/>
    <lineage>
        <taxon>Eukaryota</taxon>
        <taxon>Metazoa</taxon>
        <taxon>Ecdysozoa</taxon>
        <taxon>Nematoda</taxon>
        <taxon>Chromadorea</taxon>
        <taxon>Rhabditida</taxon>
        <taxon>Spirurina</taxon>
        <taxon>Oxyuridomorpha</taxon>
        <taxon>Oxyuroidea</taxon>
        <taxon>Oxyuridae</taxon>
        <taxon>Syphacia</taxon>
    </lineage>
</organism>
<dbReference type="WBParaSite" id="SMUV_0000718901-mRNA-1">
    <property type="protein sequence ID" value="SMUV_0000718901-mRNA-1"/>
    <property type="gene ID" value="SMUV_0000718901"/>
</dbReference>
<dbReference type="GO" id="GO:0006892">
    <property type="term" value="P:post-Golgi vesicle-mediated transport"/>
    <property type="evidence" value="ECO:0007669"/>
    <property type="project" value="TreeGrafter"/>
</dbReference>
<dbReference type="AlphaFoldDB" id="A0A0N5AR56"/>
<dbReference type="PANTHER" id="PTHR15440:SF0">
    <property type="entry name" value="PROTEIN XRP2"/>
    <property type="match status" value="1"/>
</dbReference>
<dbReference type="InterPro" id="IPR012945">
    <property type="entry name" value="Tubulin-bd_cofactor_C_dom"/>
</dbReference>
<evidence type="ECO:0000259" key="2">
    <source>
        <dbReference type="PROSITE" id="PS51329"/>
    </source>
</evidence>
<dbReference type="Proteomes" id="UP000046393">
    <property type="component" value="Unplaced"/>
</dbReference>
<dbReference type="GO" id="GO:1990075">
    <property type="term" value="C:periciliary membrane compartment"/>
    <property type="evidence" value="ECO:0007669"/>
    <property type="project" value="TreeGrafter"/>
</dbReference>
<evidence type="ECO:0000313" key="3">
    <source>
        <dbReference type="Proteomes" id="UP000046393"/>
    </source>
</evidence>
<dbReference type="InterPro" id="IPR016098">
    <property type="entry name" value="CAP/MinC_C"/>
</dbReference>
<comment type="similarity">
    <text evidence="1">Belongs to the TBCC family.</text>
</comment>
<dbReference type="STRING" id="451379.A0A0N5AR56"/>
<accession>A0A0N5AR56</accession>
<sequence length="258" mass="30034">MNVLYCCCNRSDKKRREDVYYMKDEEKKTASYSWDKDRLDPADFEYTGRCGEILLKTHNHINGQQFVIDNCKDCCILILDYTASVTIDGCEHCLIVTGPCKARNCTKCSIFTPCTQFRTRDCVDIEVFLFCITKPIIETSRSIRFHSLALYYENIEDHACKAFKSLFVNSWNTAFDFTPNTESNFEICELVQIFFSSFSDVSVEKILLRKYYITAAERLENSEALRVGECKLLYLEVQVKILFTGIRELFLRILKPKS</sequence>
<evidence type="ECO:0000256" key="1">
    <source>
        <dbReference type="ARBA" id="ARBA00008848"/>
    </source>
</evidence>
<keyword evidence="3" id="KW-1185">Reference proteome</keyword>
<evidence type="ECO:0000313" key="4">
    <source>
        <dbReference type="WBParaSite" id="SMUV_0000718901-mRNA-1"/>
    </source>
</evidence>
<protein>
    <submittedName>
        <fullName evidence="4">C-CAP/cofactor C-like domain-containing protein</fullName>
    </submittedName>
</protein>